<feature type="region of interest" description="Disordered" evidence="1">
    <location>
        <begin position="299"/>
        <end position="333"/>
    </location>
</feature>
<evidence type="ECO:0008006" key="6">
    <source>
        <dbReference type="Google" id="ProtNLM"/>
    </source>
</evidence>
<proteinExistence type="predicted"/>
<evidence type="ECO:0000256" key="3">
    <source>
        <dbReference type="SAM" id="SignalP"/>
    </source>
</evidence>
<feature type="transmembrane region" description="Helical" evidence="2">
    <location>
        <begin position="349"/>
        <end position="371"/>
    </location>
</feature>
<feature type="signal peptide" evidence="3">
    <location>
        <begin position="1"/>
        <end position="21"/>
    </location>
</feature>
<keyword evidence="5" id="KW-1185">Reference proteome</keyword>
<feature type="region of interest" description="Disordered" evidence="1">
    <location>
        <begin position="123"/>
        <end position="279"/>
    </location>
</feature>
<dbReference type="GO" id="GO:0050901">
    <property type="term" value="P:leukocyte tethering or rolling"/>
    <property type="evidence" value="ECO:0007669"/>
    <property type="project" value="TreeGrafter"/>
</dbReference>
<accession>A0AAV6R2J0</accession>
<evidence type="ECO:0000313" key="4">
    <source>
        <dbReference type="EMBL" id="KAG7499385.1"/>
    </source>
</evidence>
<evidence type="ECO:0000256" key="1">
    <source>
        <dbReference type="SAM" id="MobiDB-lite"/>
    </source>
</evidence>
<dbReference type="PANTHER" id="PTHR17384">
    <property type="entry name" value="P-SELECTIN GLYCOPROTEIN LIGAND-1"/>
    <property type="match status" value="1"/>
</dbReference>
<keyword evidence="2" id="KW-0812">Transmembrane</keyword>
<feature type="compositionally biased region" description="Polar residues" evidence="1">
    <location>
        <begin position="228"/>
        <end position="238"/>
    </location>
</feature>
<feature type="compositionally biased region" description="Low complexity" evidence="1">
    <location>
        <begin position="239"/>
        <end position="279"/>
    </location>
</feature>
<keyword evidence="3" id="KW-0732">Signal</keyword>
<evidence type="ECO:0000256" key="2">
    <source>
        <dbReference type="SAM" id="Phobius"/>
    </source>
</evidence>
<feature type="compositionally biased region" description="Low complexity" evidence="1">
    <location>
        <begin position="305"/>
        <end position="323"/>
    </location>
</feature>
<name>A0AAV6R2J0_SOLSE</name>
<feature type="compositionally biased region" description="Low complexity" evidence="1">
    <location>
        <begin position="142"/>
        <end position="227"/>
    </location>
</feature>
<keyword evidence="2" id="KW-1133">Transmembrane helix</keyword>
<dbReference type="AlphaFoldDB" id="A0AAV6R2J0"/>
<dbReference type="InterPro" id="IPR026195">
    <property type="entry name" value="PSGL-1"/>
</dbReference>
<feature type="chain" id="PRO_5043775754" description="P-selectin glycoprotein ligand 1" evidence="3">
    <location>
        <begin position="22"/>
        <end position="444"/>
    </location>
</feature>
<keyword evidence="2" id="KW-0472">Membrane</keyword>
<sequence>MKRLSAKACVTLLCGVSVVFATGSKSTSIPETTSNSSNSSTADANELLTAGHNATEMTPVRPSATHKPARDTVTATADTATLHTLETEDGVMRNQSHSSNSNTTDLTTTSSGAGLTAITTVHTSLSNTLAPETNKPTERKSPTTSADTTAPATSSAASTATVTVSSLTSTTTTTADGSTSPLSSSTSASTVATMTTSSTSEETPVFDHTSSSSSSSPPVTSTWTSTTGPKLSSTAQHISETSTHVSTSQSSDTTSSTSTTESSTTNESPTITASETSTISTSAVSTSPVVILVPRIPKRLPIPSTPATQTTSTTTTTTTTTTPCGDPQNPPSSDVVGPCSTRGLVKHCLITIACLAALATIFMVSTIVLCTKLSARKYKLKKPQQATEMMCISALLPERNYNYTRQRSRVTNGVLVIPSGEDSDEEGGDNLTLSSFLPENDRYV</sequence>
<organism evidence="4 5">
    <name type="scientific">Solea senegalensis</name>
    <name type="common">Senegalese sole</name>
    <dbReference type="NCBI Taxonomy" id="28829"/>
    <lineage>
        <taxon>Eukaryota</taxon>
        <taxon>Metazoa</taxon>
        <taxon>Chordata</taxon>
        <taxon>Craniata</taxon>
        <taxon>Vertebrata</taxon>
        <taxon>Euteleostomi</taxon>
        <taxon>Actinopterygii</taxon>
        <taxon>Neopterygii</taxon>
        <taxon>Teleostei</taxon>
        <taxon>Neoteleostei</taxon>
        <taxon>Acanthomorphata</taxon>
        <taxon>Carangaria</taxon>
        <taxon>Pleuronectiformes</taxon>
        <taxon>Pleuronectoidei</taxon>
        <taxon>Soleidae</taxon>
        <taxon>Solea</taxon>
    </lineage>
</organism>
<feature type="region of interest" description="Disordered" evidence="1">
    <location>
        <begin position="85"/>
        <end position="111"/>
    </location>
</feature>
<evidence type="ECO:0000313" key="5">
    <source>
        <dbReference type="Proteomes" id="UP000693946"/>
    </source>
</evidence>
<dbReference type="PANTHER" id="PTHR17384:SF7">
    <property type="entry name" value="P-SELECTIN GLYCOPROTEIN LIGAND 1"/>
    <property type="match status" value="1"/>
</dbReference>
<comment type="caution">
    <text evidence="4">The sequence shown here is derived from an EMBL/GenBank/DDBJ whole genome shotgun (WGS) entry which is preliminary data.</text>
</comment>
<dbReference type="GO" id="GO:0005886">
    <property type="term" value="C:plasma membrane"/>
    <property type="evidence" value="ECO:0007669"/>
    <property type="project" value="TreeGrafter"/>
</dbReference>
<dbReference type="Proteomes" id="UP000693946">
    <property type="component" value="Linkage Group LG21"/>
</dbReference>
<gene>
    <name evidence="4" type="ORF">JOB18_035967</name>
</gene>
<protein>
    <recommendedName>
        <fullName evidence="6">P-selectin glycoprotein ligand 1</fullName>
    </recommendedName>
</protein>
<feature type="compositionally biased region" description="Low complexity" evidence="1">
    <location>
        <begin position="96"/>
        <end position="111"/>
    </location>
</feature>
<dbReference type="EMBL" id="JAGKHQ010000014">
    <property type="protein sequence ID" value="KAG7499385.1"/>
    <property type="molecule type" value="Genomic_DNA"/>
</dbReference>
<reference evidence="4 5" key="1">
    <citation type="journal article" date="2021" name="Sci. Rep.">
        <title>Chromosome anchoring in Senegalese sole (Solea senegalensis) reveals sex-associated markers and genome rearrangements in flatfish.</title>
        <authorList>
            <person name="Guerrero-Cozar I."/>
            <person name="Gomez-Garrido J."/>
            <person name="Berbel C."/>
            <person name="Martinez-Blanch J.F."/>
            <person name="Alioto T."/>
            <person name="Claros M.G."/>
            <person name="Gagnaire P.A."/>
            <person name="Manchado M."/>
        </authorList>
    </citation>
    <scope>NUCLEOTIDE SEQUENCE [LARGE SCALE GENOMIC DNA]</scope>
    <source>
        <strain evidence="4">Sse05_10M</strain>
    </source>
</reference>